<dbReference type="GO" id="GO:0005634">
    <property type="term" value="C:nucleus"/>
    <property type="evidence" value="ECO:0007669"/>
    <property type="project" value="UniProtKB-SubCell"/>
</dbReference>
<dbReference type="InterPro" id="IPR009072">
    <property type="entry name" value="Histone-fold"/>
</dbReference>
<feature type="non-terminal residue" evidence="3">
    <location>
        <position position="1"/>
    </location>
</feature>
<organism evidence="3 4">
    <name type="scientific">Schistosoma mattheei</name>
    <dbReference type="NCBI Taxonomy" id="31246"/>
    <lineage>
        <taxon>Eukaryota</taxon>
        <taxon>Metazoa</taxon>
        <taxon>Spiralia</taxon>
        <taxon>Lophotrochozoa</taxon>
        <taxon>Platyhelminthes</taxon>
        <taxon>Trematoda</taxon>
        <taxon>Digenea</taxon>
        <taxon>Strigeidida</taxon>
        <taxon>Schistosomatoidea</taxon>
        <taxon>Schistosomatidae</taxon>
        <taxon>Schistosoma</taxon>
    </lineage>
</organism>
<dbReference type="SUPFAM" id="SSF47113">
    <property type="entry name" value="Histone-fold"/>
    <property type="match status" value="1"/>
</dbReference>
<dbReference type="Gene3D" id="1.10.20.10">
    <property type="entry name" value="Histone, subunit A"/>
    <property type="match status" value="1"/>
</dbReference>
<sequence length="158" mass="17833">FNDGCTSVEINHSIPATEKLSKLPLSRVKIIVKTVPSVSLVTSEALASIGFLCEQFIQDFCRSVIEVTAQEGKKTVTKQHVQSTVQSTQKYEFLDGIIELISTHKVRKNSRRYLSVSQYGVNRSTLSVNNLLFFIHFTSTQVLSFYISCFHNSNILHF</sequence>
<dbReference type="Proteomes" id="UP000269396">
    <property type="component" value="Unassembled WGS sequence"/>
</dbReference>
<keyword evidence="2" id="KW-0539">Nucleus</keyword>
<evidence type="ECO:0000313" key="4">
    <source>
        <dbReference type="Proteomes" id="UP000269396"/>
    </source>
</evidence>
<dbReference type="STRING" id="31246.A0A183NMT9"/>
<dbReference type="PANTHER" id="PTHR10252">
    <property type="entry name" value="HISTONE-LIKE TRANSCRIPTION FACTOR CCAAT-RELATED"/>
    <property type="match status" value="1"/>
</dbReference>
<comment type="subcellular location">
    <subcellularLocation>
        <location evidence="1">Nucleus</location>
    </subcellularLocation>
</comment>
<dbReference type="InterPro" id="IPR003958">
    <property type="entry name" value="CBFA_NFYB_domain"/>
</dbReference>
<gene>
    <name evidence="3" type="ORF">SMTD_LOCUS3425</name>
</gene>
<dbReference type="CDD" id="cd22929">
    <property type="entry name" value="HFD_POLE4-like"/>
    <property type="match status" value="1"/>
</dbReference>
<dbReference type="EMBL" id="UZAL01006166">
    <property type="protein sequence ID" value="VDO95284.1"/>
    <property type="molecule type" value="Genomic_DNA"/>
</dbReference>
<name>A0A183NMT9_9TREM</name>
<protein>
    <submittedName>
        <fullName evidence="3">Uncharacterized protein</fullName>
    </submittedName>
</protein>
<dbReference type="InterPro" id="IPR050568">
    <property type="entry name" value="Transcr_DNA_Rep_Reg"/>
</dbReference>
<evidence type="ECO:0000256" key="1">
    <source>
        <dbReference type="ARBA" id="ARBA00004123"/>
    </source>
</evidence>
<accession>A0A183NMT9</accession>
<dbReference type="Pfam" id="PF00808">
    <property type="entry name" value="CBFD_NFYB_HMF"/>
    <property type="match status" value="1"/>
</dbReference>
<reference evidence="3" key="1">
    <citation type="submission" date="2018-11" db="EMBL/GenBank/DDBJ databases">
        <authorList>
            <consortium name="Pathogen Informatics"/>
        </authorList>
    </citation>
    <scope>NUCLEOTIDE SEQUENCE [LARGE SCALE GENOMIC DNA]</scope>
    <source>
        <strain evidence="3">Denwood</strain>
    </source>
</reference>
<keyword evidence="4" id="KW-1185">Reference proteome</keyword>
<evidence type="ECO:0000313" key="3">
    <source>
        <dbReference type="EMBL" id="VDO95284.1"/>
    </source>
</evidence>
<dbReference type="AlphaFoldDB" id="A0A183NMT9"/>
<proteinExistence type="predicted"/>
<dbReference type="GO" id="GO:0046982">
    <property type="term" value="F:protein heterodimerization activity"/>
    <property type="evidence" value="ECO:0007669"/>
    <property type="project" value="InterPro"/>
</dbReference>
<evidence type="ECO:0000256" key="2">
    <source>
        <dbReference type="ARBA" id="ARBA00023242"/>
    </source>
</evidence>